<keyword evidence="1" id="KW-0472">Membrane</keyword>
<reference evidence="2 3" key="1">
    <citation type="submission" date="2020-03" db="EMBL/GenBank/DDBJ databases">
        <title>Roseomonas selenitidurans sp. nov. isolated from soil.</title>
        <authorList>
            <person name="Liu H."/>
        </authorList>
    </citation>
    <scope>NUCLEOTIDE SEQUENCE [LARGE SCALE GENOMIC DNA]</scope>
    <source>
        <strain evidence="2 3">JCM 15073</strain>
    </source>
</reference>
<keyword evidence="3" id="KW-1185">Reference proteome</keyword>
<organism evidence="2 3">
    <name type="scientific">Falsiroseomonas frigidaquae</name>
    <dbReference type="NCBI Taxonomy" id="487318"/>
    <lineage>
        <taxon>Bacteria</taxon>
        <taxon>Pseudomonadati</taxon>
        <taxon>Pseudomonadota</taxon>
        <taxon>Alphaproteobacteria</taxon>
        <taxon>Acetobacterales</taxon>
        <taxon>Roseomonadaceae</taxon>
        <taxon>Falsiroseomonas</taxon>
    </lineage>
</organism>
<protein>
    <recommendedName>
        <fullName evidence="4">Flagellar biosynthetic protein FliO</fullName>
    </recommendedName>
</protein>
<dbReference type="EMBL" id="JAAVTX010000001">
    <property type="protein sequence ID" value="NKE43275.1"/>
    <property type="molecule type" value="Genomic_DNA"/>
</dbReference>
<keyword evidence="1" id="KW-0812">Transmembrane</keyword>
<feature type="transmembrane region" description="Helical" evidence="1">
    <location>
        <begin position="6"/>
        <end position="24"/>
    </location>
</feature>
<gene>
    <name evidence="2" type="ORF">HB662_00695</name>
</gene>
<evidence type="ECO:0008006" key="4">
    <source>
        <dbReference type="Google" id="ProtNLM"/>
    </source>
</evidence>
<evidence type="ECO:0000256" key="1">
    <source>
        <dbReference type="SAM" id="Phobius"/>
    </source>
</evidence>
<name>A0ABX1ERY5_9PROT</name>
<comment type="caution">
    <text evidence="2">The sequence shown here is derived from an EMBL/GenBank/DDBJ whole genome shotgun (WGS) entry which is preliminary data.</text>
</comment>
<keyword evidence="1" id="KW-1133">Transmembrane helix</keyword>
<accession>A0ABX1ERY5</accession>
<dbReference type="Proteomes" id="UP000765160">
    <property type="component" value="Unassembled WGS sequence"/>
</dbReference>
<dbReference type="RefSeq" id="WP_168046154.1">
    <property type="nucleotide sequence ID" value="NZ_JAATJR010000001.1"/>
</dbReference>
<evidence type="ECO:0000313" key="2">
    <source>
        <dbReference type="EMBL" id="NKE43275.1"/>
    </source>
</evidence>
<evidence type="ECO:0000313" key="3">
    <source>
        <dbReference type="Proteomes" id="UP000765160"/>
    </source>
</evidence>
<proteinExistence type="predicted"/>
<sequence length="88" mass="9433">MVEFQAVGTAVAALAAVLLAILLISRGLRRFGLTPGLPARGARRLALVEALPLDRNRRLLLLRCDGREMLVLVGGGQDLVLPQPEPRA</sequence>